<gene>
    <name evidence="1" type="ORF">SSYM_0265</name>
</gene>
<evidence type="ECO:0000313" key="2">
    <source>
        <dbReference type="Proteomes" id="UP000013568"/>
    </source>
</evidence>
<feature type="non-terminal residue" evidence="1">
    <location>
        <position position="1"/>
    </location>
</feature>
<dbReference type="AlphaFoldDB" id="E9CQU1"/>
<feature type="non-terminal residue" evidence="1">
    <location>
        <position position="69"/>
    </location>
</feature>
<dbReference type="HOGENOM" id="CLU_2782142_0_0_6"/>
<sequence length="69" mass="7197">GLQTSLFRYQAFWPTIGGTGEEFIEQGPVIGKGGPEFIGHGEGNVLPFAVGQNVLLLSNPLLGGFHATG</sequence>
<dbReference type="EMBL" id="GL636415">
    <property type="protein sequence ID" value="EFW11079.1"/>
    <property type="molecule type" value="Genomic_DNA"/>
</dbReference>
<name>E9CQU1_9GAMM</name>
<keyword evidence="2" id="KW-1185">Reference proteome</keyword>
<organism evidence="1 2">
    <name type="scientific">Serratia symbiotica str. Tucson</name>
    <dbReference type="NCBI Taxonomy" id="914128"/>
    <lineage>
        <taxon>Bacteria</taxon>
        <taxon>Pseudomonadati</taxon>
        <taxon>Pseudomonadota</taxon>
        <taxon>Gammaproteobacteria</taxon>
        <taxon>Enterobacterales</taxon>
        <taxon>Yersiniaceae</taxon>
        <taxon>Serratia</taxon>
        <taxon>Serratia symbiotica</taxon>
    </lineage>
</organism>
<accession>E9CQU1</accession>
<reference evidence="2" key="1">
    <citation type="journal article" date="2011" name="Genome Biol. Evol.">
        <title>Massive genomic decay in Serratia symbiotica, a recently evolved symbiont of aphids.</title>
        <authorList>
            <person name="Burke G.R."/>
            <person name="Moran N.A."/>
        </authorList>
    </citation>
    <scope>NUCLEOTIDE SEQUENCE [LARGE SCALE GENOMIC DNA]</scope>
    <source>
        <strain evidence="2">Tucson</strain>
    </source>
</reference>
<proteinExistence type="predicted"/>
<dbReference type="Proteomes" id="UP000013568">
    <property type="component" value="Unassembled WGS sequence"/>
</dbReference>
<evidence type="ECO:0000313" key="1">
    <source>
        <dbReference type="EMBL" id="EFW11079.1"/>
    </source>
</evidence>
<protein>
    <submittedName>
        <fullName evidence="1">Uncharacterized protein</fullName>
    </submittedName>
</protein>